<keyword evidence="2" id="KW-1185">Reference proteome</keyword>
<organism evidence="1 2">
    <name type="scientific">Deinococcus lacus</name>
    <dbReference type="NCBI Taxonomy" id="392561"/>
    <lineage>
        <taxon>Bacteria</taxon>
        <taxon>Thermotogati</taxon>
        <taxon>Deinococcota</taxon>
        <taxon>Deinococci</taxon>
        <taxon>Deinococcales</taxon>
        <taxon>Deinococcaceae</taxon>
        <taxon>Deinococcus</taxon>
    </lineage>
</organism>
<dbReference type="Proteomes" id="UP001596297">
    <property type="component" value="Unassembled WGS sequence"/>
</dbReference>
<dbReference type="EMBL" id="JBHSWD010000001">
    <property type="protein sequence ID" value="MFC6591419.1"/>
    <property type="molecule type" value="Genomic_DNA"/>
</dbReference>
<reference evidence="2" key="1">
    <citation type="journal article" date="2019" name="Int. J. Syst. Evol. Microbiol.">
        <title>The Global Catalogue of Microorganisms (GCM) 10K type strain sequencing project: providing services to taxonomists for standard genome sequencing and annotation.</title>
        <authorList>
            <consortium name="The Broad Institute Genomics Platform"/>
            <consortium name="The Broad Institute Genome Sequencing Center for Infectious Disease"/>
            <person name="Wu L."/>
            <person name="Ma J."/>
        </authorList>
    </citation>
    <scope>NUCLEOTIDE SEQUENCE [LARGE SCALE GENOMIC DNA]</scope>
    <source>
        <strain evidence="2">CGMCC 1.15772</strain>
    </source>
</reference>
<comment type="caution">
    <text evidence="1">The sequence shown here is derived from an EMBL/GenBank/DDBJ whole genome shotgun (WGS) entry which is preliminary data.</text>
</comment>
<dbReference type="RefSeq" id="WP_380082421.1">
    <property type="nucleotide sequence ID" value="NZ_JBHSWD010000001.1"/>
</dbReference>
<evidence type="ECO:0000313" key="1">
    <source>
        <dbReference type="EMBL" id="MFC6591419.1"/>
    </source>
</evidence>
<protein>
    <recommendedName>
        <fullName evidence="3">DUF4352 domain-containing protein</fullName>
    </recommendedName>
</protein>
<accession>A0ABW1YB98</accession>
<sequence>MKFADGLRVALKVLGFGVLAVVACLAFAIYAADTFWGNSEVTAASQERGGLSVRLTHPRVVKGRGDRMTMTVVNHTSQPVTVMEPFHYFDGSPVFTDARGERQKTAGNQTYTMIGVGPIVVPAGGSESGDVELYTEGLPASTYTVIYDLSLRRVEGDAAGPQETYSEVPLQLTTQVQVVPWWRLF</sequence>
<evidence type="ECO:0008006" key="3">
    <source>
        <dbReference type="Google" id="ProtNLM"/>
    </source>
</evidence>
<dbReference type="PROSITE" id="PS51257">
    <property type="entry name" value="PROKAR_LIPOPROTEIN"/>
    <property type="match status" value="1"/>
</dbReference>
<proteinExistence type="predicted"/>
<name>A0ABW1YB98_9DEIO</name>
<gene>
    <name evidence="1" type="ORF">ACFP81_04935</name>
</gene>
<evidence type="ECO:0000313" key="2">
    <source>
        <dbReference type="Proteomes" id="UP001596297"/>
    </source>
</evidence>